<proteinExistence type="predicted"/>
<evidence type="ECO:0000259" key="1">
    <source>
        <dbReference type="Pfam" id="PF00535"/>
    </source>
</evidence>
<evidence type="ECO:0000313" key="3">
    <source>
        <dbReference type="Proteomes" id="UP001597493"/>
    </source>
</evidence>
<dbReference type="Pfam" id="PF00535">
    <property type="entry name" value="Glycos_transf_2"/>
    <property type="match status" value="1"/>
</dbReference>
<dbReference type="InterPro" id="IPR011990">
    <property type="entry name" value="TPR-like_helical_dom_sf"/>
</dbReference>
<feature type="domain" description="Glycosyltransferase 2-like" evidence="1">
    <location>
        <begin position="4"/>
        <end position="124"/>
    </location>
</feature>
<dbReference type="GO" id="GO:0016757">
    <property type="term" value="F:glycosyltransferase activity"/>
    <property type="evidence" value="ECO:0007669"/>
    <property type="project" value="UniProtKB-KW"/>
</dbReference>
<dbReference type="Gene3D" id="1.25.40.10">
    <property type="entry name" value="Tetratricopeptide repeat domain"/>
    <property type="match status" value="1"/>
</dbReference>
<dbReference type="EMBL" id="JBHUMY010000037">
    <property type="protein sequence ID" value="MFD2662992.1"/>
    <property type="molecule type" value="Genomic_DNA"/>
</dbReference>
<name>A0ABW5R331_9BACL</name>
<dbReference type="InterPro" id="IPR001173">
    <property type="entry name" value="Glyco_trans_2-like"/>
</dbReference>
<dbReference type="PANTHER" id="PTHR43630:SF2">
    <property type="entry name" value="GLYCOSYLTRANSFERASE"/>
    <property type="match status" value="1"/>
</dbReference>
<keyword evidence="2" id="KW-0328">Glycosyltransferase</keyword>
<dbReference type="SUPFAM" id="SSF81901">
    <property type="entry name" value="HCP-like"/>
    <property type="match status" value="1"/>
</dbReference>
<sequence length="349" mass="39626">MGLSVAMIVKNEEKYLERCLKSLPAIVNEVVVVDTGSSDRTADIAVSNGAKLLAYEWDDDFSAARNFAINQTSGDWILVMDADEYFAEDCSSVLESFMNAGKQIGRFEIVSKYMDNGETAFARDYVSRLFPRGAAYAGRIHEQLIGNFPRRRIGGAVIHHDGYYQTDKHERNLSLLLLELQEKPGGSYLLFQLGRQYNSVRDYAKVEMYLTESYRLLNRTEGYAKTAVVELLEVYRINKKFREAFSLIDAESEYMNGVSDFHFGRAQLYLDYAIESADYSFIPEIEKAYKEALGAADEIVVGTASYRSYHNLGVFYELTGQPELAKRYYRQAAECNFGLSAERLEKMGI</sequence>
<accession>A0ABW5R331</accession>
<dbReference type="Proteomes" id="UP001597493">
    <property type="component" value="Unassembled WGS sequence"/>
</dbReference>
<evidence type="ECO:0000313" key="2">
    <source>
        <dbReference type="EMBL" id="MFD2662992.1"/>
    </source>
</evidence>
<dbReference type="EC" id="2.4.-.-" evidence="2"/>
<protein>
    <submittedName>
        <fullName evidence="2">Glycosyltransferase</fullName>
        <ecNumber evidence="2">2.4.-.-</ecNumber>
    </submittedName>
</protein>
<gene>
    <name evidence="2" type="ORF">ACFSW5_22300</name>
</gene>
<comment type="caution">
    <text evidence="2">The sequence shown here is derived from an EMBL/GenBank/DDBJ whole genome shotgun (WGS) entry which is preliminary data.</text>
</comment>
<dbReference type="PANTHER" id="PTHR43630">
    <property type="entry name" value="POLY-BETA-1,6-N-ACETYL-D-GLUCOSAMINE SYNTHASE"/>
    <property type="match status" value="1"/>
</dbReference>
<dbReference type="InterPro" id="IPR029044">
    <property type="entry name" value="Nucleotide-diphossugar_trans"/>
</dbReference>
<dbReference type="RefSeq" id="WP_379278191.1">
    <property type="nucleotide sequence ID" value="NZ_JBHUGT010000017.1"/>
</dbReference>
<organism evidence="2 3">
    <name type="scientific">Paenibacillus thailandensis</name>
    <dbReference type="NCBI Taxonomy" id="393250"/>
    <lineage>
        <taxon>Bacteria</taxon>
        <taxon>Bacillati</taxon>
        <taxon>Bacillota</taxon>
        <taxon>Bacilli</taxon>
        <taxon>Bacillales</taxon>
        <taxon>Paenibacillaceae</taxon>
        <taxon>Paenibacillus</taxon>
    </lineage>
</organism>
<dbReference type="Gene3D" id="3.90.550.10">
    <property type="entry name" value="Spore Coat Polysaccharide Biosynthesis Protein SpsA, Chain A"/>
    <property type="match status" value="1"/>
</dbReference>
<dbReference type="SUPFAM" id="SSF53448">
    <property type="entry name" value="Nucleotide-diphospho-sugar transferases"/>
    <property type="match status" value="1"/>
</dbReference>
<keyword evidence="2" id="KW-0808">Transferase</keyword>
<reference evidence="3" key="1">
    <citation type="journal article" date="2019" name="Int. J. Syst. Evol. Microbiol.">
        <title>The Global Catalogue of Microorganisms (GCM) 10K type strain sequencing project: providing services to taxonomists for standard genome sequencing and annotation.</title>
        <authorList>
            <consortium name="The Broad Institute Genomics Platform"/>
            <consortium name="The Broad Institute Genome Sequencing Center for Infectious Disease"/>
            <person name="Wu L."/>
            <person name="Ma J."/>
        </authorList>
    </citation>
    <scope>NUCLEOTIDE SEQUENCE [LARGE SCALE GENOMIC DNA]</scope>
    <source>
        <strain evidence="3">TISTR 1827</strain>
    </source>
</reference>
<keyword evidence="3" id="KW-1185">Reference proteome</keyword>
<dbReference type="CDD" id="cd02511">
    <property type="entry name" value="Beta4Glucosyltransferase"/>
    <property type="match status" value="1"/>
</dbReference>